<dbReference type="EMBL" id="AP024233">
    <property type="protein sequence ID" value="BCO09757.1"/>
    <property type="molecule type" value="Genomic_DNA"/>
</dbReference>
<proteinExistence type="predicted"/>
<reference evidence="3" key="1">
    <citation type="submission" date="2020-12" db="EMBL/GenBank/DDBJ databases">
        <title>Desulfobium dissulfuricans gen. nov., sp. nov., a novel mesophilic, sulfate-reducing bacterium isolated from a deep-sea hydrothermal vent.</title>
        <authorList>
            <person name="Hashimoto Y."/>
            <person name="Tame A."/>
            <person name="Sawayama S."/>
            <person name="Miyazaki J."/>
            <person name="Takai K."/>
            <person name="Nakagawa S."/>
        </authorList>
    </citation>
    <scope>NUCLEOTIDE SEQUENCE</scope>
    <source>
        <strain evidence="3">GF1</strain>
    </source>
</reference>
<keyword evidence="4" id="KW-1185">Reference proteome</keyword>
<evidence type="ECO:0000313" key="4">
    <source>
        <dbReference type="Proteomes" id="UP001063350"/>
    </source>
</evidence>
<dbReference type="InterPro" id="IPR013126">
    <property type="entry name" value="Hsp_70_fam"/>
</dbReference>
<keyword evidence="1" id="KW-0547">Nucleotide-binding</keyword>
<dbReference type="SUPFAM" id="SSF100920">
    <property type="entry name" value="Heat shock protein 70kD (HSP70), peptide-binding domain"/>
    <property type="match status" value="1"/>
</dbReference>
<gene>
    <name evidence="3" type="ORF">GF1_21330</name>
</gene>
<keyword evidence="2" id="KW-0067">ATP-binding</keyword>
<evidence type="ECO:0000256" key="1">
    <source>
        <dbReference type="ARBA" id="ARBA00022741"/>
    </source>
</evidence>
<evidence type="ECO:0000256" key="2">
    <source>
        <dbReference type="ARBA" id="ARBA00022840"/>
    </source>
</evidence>
<dbReference type="AlphaFoldDB" id="A0A915U624"/>
<evidence type="ECO:0000313" key="3">
    <source>
        <dbReference type="EMBL" id="BCO09757.1"/>
    </source>
</evidence>
<protein>
    <submittedName>
        <fullName evidence="3">Uncharacterized protein</fullName>
    </submittedName>
</protein>
<dbReference type="GO" id="GO:0140662">
    <property type="term" value="F:ATP-dependent protein folding chaperone"/>
    <property type="evidence" value="ECO:0007669"/>
    <property type="project" value="InterPro"/>
</dbReference>
<accession>A0A915U624</accession>
<dbReference type="Pfam" id="PF00012">
    <property type="entry name" value="HSP70"/>
    <property type="match status" value="1"/>
</dbReference>
<dbReference type="Gene3D" id="2.60.34.10">
    <property type="entry name" value="Substrate Binding Domain Of DNAk, Chain A, domain 1"/>
    <property type="match status" value="1"/>
</dbReference>
<dbReference type="InterPro" id="IPR029047">
    <property type="entry name" value="HSP70_peptide-bd_sf"/>
</dbReference>
<dbReference type="GO" id="GO:0005524">
    <property type="term" value="F:ATP binding"/>
    <property type="evidence" value="ECO:0007669"/>
    <property type="project" value="UniProtKB-KW"/>
</dbReference>
<organism evidence="3 4">
    <name type="scientific">Desulfolithobacter dissulfuricans</name>
    <dbReference type="NCBI Taxonomy" id="2795293"/>
    <lineage>
        <taxon>Bacteria</taxon>
        <taxon>Pseudomonadati</taxon>
        <taxon>Thermodesulfobacteriota</taxon>
        <taxon>Desulfobulbia</taxon>
        <taxon>Desulfobulbales</taxon>
        <taxon>Desulfobulbaceae</taxon>
        <taxon>Desulfolithobacter</taxon>
    </lineage>
</organism>
<dbReference type="KEGG" id="ddu:GF1_21330"/>
<dbReference type="Proteomes" id="UP001063350">
    <property type="component" value="Chromosome"/>
</dbReference>
<name>A0A915U624_9BACT</name>
<sequence>MTFSLDINGILQVSAMEKATGLEKSIIIENALSDRNDQSLARARAKVFSLFGDQEKDDVLPENESGTGEVDEKLNREAQSLLEKARGLLDTTGEEDREDLVNLIEDVSKALDAGDADAAREAMEELSEIIFYLES</sequence>